<evidence type="ECO:0000256" key="1">
    <source>
        <dbReference type="SAM" id="SignalP"/>
    </source>
</evidence>
<sequence length="106" mass="11851">MAFFKSSIFVVCLLLVLQVRGWPLCRTCYSRYYGSSHRAPDKGFPGLVVIDDDNPRSRQGLRVPLEDENAPSRQVALSNVHVPYTGFLQHAYGQQERALAKAQAAV</sequence>
<accession>A0A1S3JBM2</accession>
<evidence type="ECO:0000313" key="2">
    <source>
        <dbReference type="Proteomes" id="UP000085678"/>
    </source>
</evidence>
<dbReference type="GeneID" id="106171688"/>
<protein>
    <submittedName>
        <fullName evidence="3">Uncharacterized protein LOC106171688</fullName>
    </submittedName>
</protein>
<keyword evidence="1" id="KW-0732">Signal</keyword>
<proteinExistence type="predicted"/>
<dbReference type="InParanoid" id="A0A1S3JBM2"/>
<organism evidence="2 3">
    <name type="scientific">Lingula anatina</name>
    <name type="common">Brachiopod</name>
    <name type="synonym">Lingula unguis</name>
    <dbReference type="NCBI Taxonomy" id="7574"/>
    <lineage>
        <taxon>Eukaryota</taxon>
        <taxon>Metazoa</taxon>
        <taxon>Spiralia</taxon>
        <taxon>Lophotrochozoa</taxon>
        <taxon>Brachiopoda</taxon>
        <taxon>Linguliformea</taxon>
        <taxon>Lingulata</taxon>
        <taxon>Lingulida</taxon>
        <taxon>Linguloidea</taxon>
        <taxon>Lingulidae</taxon>
        <taxon>Lingula</taxon>
    </lineage>
</organism>
<name>A0A1S3JBM2_LINAN</name>
<dbReference type="Proteomes" id="UP000085678">
    <property type="component" value="Unplaced"/>
</dbReference>
<evidence type="ECO:0000313" key="3">
    <source>
        <dbReference type="RefSeq" id="XP_013407586.1"/>
    </source>
</evidence>
<gene>
    <name evidence="3" type="primary">LOC106171688</name>
</gene>
<dbReference type="RefSeq" id="XP_013407586.1">
    <property type="nucleotide sequence ID" value="XM_013552132.1"/>
</dbReference>
<reference evidence="3" key="1">
    <citation type="submission" date="2025-08" db="UniProtKB">
        <authorList>
            <consortium name="RefSeq"/>
        </authorList>
    </citation>
    <scope>IDENTIFICATION</scope>
    <source>
        <tissue evidence="3">Gonads</tissue>
    </source>
</reference>
<keyword evidence="2" id="KW-1185">Reference proteome</keyword>
<dbReference type="KEGG" id="lak:106171688"/>
<dbReference type="AlphaFoldDB" id="A0A1S3JBM2"/>
<feature type="signal peptide" evidence="1">
    <location>
        <begin position="1"/>
        <end position="21"/>
    </location>
</feature>
<feature type="chain" id="PRO_5010244600" evidence="1">
    <location>
        <begin position="22"/>
        <end position="106"/>
    </location>
</feature>